<dbReference type="InterPro" id="IPR024934">
    <property type="entry name" value="Rubredoxin-like_dom"/>
</dbReference>
<dbReference type="GO" id="GO:0005506">
    <property type="term" value="F:iron ion binding"/>
    <property type="evidence" value="ECO:0007669"/>
    <property type="project" value="InterPro"/>
</dbReference>
<dbReference type="InterPro" id="IPR023753">
    <property type="entry name" value="FAD/NAD-binding_dom"/>
</dbReference>
<feature type="domain" description="Rubredoxin-like" evidence="5">
    <location>
        <begin position="2"/>
        <end position="36"/>
    </location>
</feature>
<comment type="cofactor">
    <cofactor evidence="1">
        <name>Fe(3+)</name>
        <dbReference type="ChEBI" id="CHEBI:29034"/>
    </cofactor>
</comment>
<keyword evidence="3" id="KW-0285">Flavoprotein</keyword>
<dbReference type="InterPro" id="IPR036188">
    <property type="entry name" value="FAD/NAD-bd_sf"/>
</dbReference>
<keyword evidence="4" id="KW-0274">FAD</keyword>
<dbReference type="Proteomes" id="UP000461585">
    <property type="component" value="Unassembled WGS sequence"/>
</dbReference>
<dbReference type="Pfam" id="PF21349">
    <property type="entry name" value="RUBY_RBDX"/>
    <property type="match status" value="1"/>
</dbReference>
<organism evidence="6 7">
    <name type="scientific">Anaerotalea alkaliphila</name>
    <dbReference type="NCBI Taxonomy" id="2662126"/>
    <lineage>
        <taxon>Bacteria</taxon>
        <taxon>Bacillati</taxon>
        <taxon>Bacillota</taxon>
        <taxon>Clostridia</taxon>
        <taxon>Eubacteriales</taxon>
        <taxon>Anaerotalea</taxon>
    </lineage>
</organism>
<comment type="cofactor">
    <cofactor evidence="2">
        <name>FAD</name>
        <dbReference type="ChEBI" id="CHEBI:57692"/>
    </cofactor>
</comment>
<proteinExistence type="predicted"/>
<dbReference type="InterPro" id="IPR050260">
    <property type="entry name" value="FAD-bd_OxRdtase"/>
</dbReference>
<dbReference type="InterPro" id="IPR041575">
    <property type="entry name" value="Rubredoxin_C"/>
</dbReference>
<evidence type="ECO:0000256" key="3">
    <source>
        <dbReference type="ARBA" id="ARBA00022630"/>
    </source>
</evidence>
<sequence>MEKAFRCMVCGYVHYGEAPPESCPLCGVGPEMFEEIENTRQPAADAVLEADRPKGDWKVVVVGGGVAGFSAVQEIRNENRQVQVTLVSGEPHLPYYRMGLTKYLAGEMKEEDLPLEGEDWYGENGIRLLRGAVVEKVRRENREVVLGDGRILPYDALVLATGGNPFVPPIEGADKAGVHTVRTLDDAKNLLEGLAGINTCICIGGGLLGLETAGAIARKGVGVKVLEGLPWLMPRQLNRQAAEVLKGHVEAMGMEVREGVKIVRILGEGACEGVALDTGEEIRGDMVVITAGIRPETGLAKAAGLEVEGGIVVDDRMRTSDPAIHAAGDCAQHRGVLYGVWPAAQYQGMVAGLNAVSVDTEFGGIPRAATLKVLEVKVTSVGDAAEPEDTDVLLESAADGNYTGFLLRGDRLSGAILIGNDALAFKAKEWIEKEKTLGPECRKDVASLQACLEK</sequence>
<dbReference type="PANTHER" id="PTHR43429:SF3">
    <property type="entry name" value="NITRITE REDUCTASE [NAD(P)H]"/>
    <property type="match status" value="1"/>
</dbReference>
<name>A0A7X5KL56_9FIRM</name>
<evidence type="ECO:0000313" key="7">
    <source>
        <dbReference type="Proteomes" id="UP000461585"/>
    </source>
</evidence>
<evidence type="ECO:0000256" key="4">
    <source>
        <dbReference type="ARBA" id="ARBA00022827"/>
    </source>
</evidence>
<dbReference type="Pfam" id="PF18267">
    <property type="entry name" value="Rubredoxin_C"/>
    <property type="match status" value="1"/>
</dbReference>
<dbReference type="EMBL" id="JAAEEH010000002">
    <property type="protein sequence ID" value="NDL66349.1"/>
    <property type="molecule type" value="Genomic_DNA"/>
</dbReference>
<reference evidence="6 7" key="1">
    <citation type="submission" date="2020-01" db="EMBL/GenBank/DDBJ databases">
        <title>Anaeroalcalibacter tamaniensis gen. nov., sp. nov., moderately halophilic strictly anaerobic fermenter bacterium from mud volcano of Taman peninsula.</title>
        <authorList>
            <person name="Frolova A."/>
            <person name="Merkel A.Y."/>
            <person name="Slobodkin A.I."/>
        </authorList>
    </citation>
    <scope>NUCLEOTIDE SEQUENCE [LARGE SCALE GENOMIC DNA]</scope>
    <source>
        <strain evidence="6 7">F-3ap</strain>
    </source>
</reference>
<dbReference type="GO" id="GO:0016491">
    <property type="term" value="F:oxidoreductase activity"/>
    <property type="evidence" value="ECO:0007669"/>
    <property type="project" value="InterPro"/>
</dbReference>
<dbReference type="AlphaFoldDB" id="A0A7X5KL56"/>
<accession>A0A7X5KL56</accession>
<dbReference type="PANTHER" id="PTHR43429">
    <property type="entry name" value="PYRIDINE NUCLEOTIDE-DISULFIDE OXIDOREDUCTASE DOMAIN-CONTAINING"/>
    <property type="match status" value="1"/>
</dbReference>
<dbReference type="SUPFAM" id="SSF51905">
    <property type="entry name" value="FAD/NAD(P)-binding domain"/>
    <property type="match status" value="2"/>
</dbReference>
<evidence type="ECO:0000259" key="5">
    <source>
        <dbReference type="PROSITE" id="PS50903"/>
    </source>
</evidence>
<dbReference type="RefSeq" id="WP_162369080.1">
    <property type="nucleotide sequence ID" value="NZ_JAAEEH010000002.1"/>
</dbReference>
<dbReference type="PROSITE" id="PS50903">
    <property type="entry name" value="RUBREDOXIN_LIKE"/>
    <property type="match status" value="1"/>
</dbReference>
<dbReference type="Gene3D" id="2.20.28.10">
    <property type="match status" value="1"/>
</dbReference>
<dbReference type="Pfam" id="PF07992">
    <property type="entry name" value="Pyr_redox_2"/>
    <property type="match status" value="1"/>
</dbReference>
<protein>
    <submittedName>
        <fullName evidence="6">FAD-dependent oxidoreductase</fullName>
    </submittedName>
</protein>
<comment type="caution">
    <text evidence="6">The sequence shown here is derived from an EMBL/GenBank/DDBJ whole genome shotgun (WGS) entry which is preliminary data.</text>
</comment>
<dbReference type="CDD" id="cd00729">
    <property type="entry name" value="rubredoxin_SM"/>
    <property type="match status" value="1"/>
</dbReference>
<dbReference type="Gene3D" id="3.50.50.60">
    <property type="entry name" value="FAD/NAD(P)-binding domain"/>
    <property type="match status" value="2"/>
</dbReference>
<dbReference type="PRINTS" id="PR00411">
    <property type="entry name" value="PNDRDTASEI"/>
</dbReference>
<dbReference type="InterPro" id="IPR016156">
    <property type="entry name" value="FAD/NAD-linked_Rdtase_dimer_sf"/>
</dbReference>
<dbReference type="SUPFAM" id="SSF57802">
    <property type="entry name" value="Rubredoxin-like"/>
    <property type="match status" value="1"/>
</dbReference>
<gene>
    <name evidence="6" type="ORF">GXN74_01125</name>
</gene>
<evidence type="ECO:0000256" key="1">
    <source>
        <dbReference type="ARBA" id="ARBA00001965"/>
    </source>
</evidence>
<evidence type="ECO:0000256" key="2">
    <source>
        <dbReference type="ARBA" id="ARBA00001974"/>
    </source>
</evidence>
<dbReference type="PRINTS" id="PR00368">
    <property type="entry name" value="FADPNR"/>
</dbReference>
<dbReference type="Gene3D" id="3.30.390.30">
    <property type="match status" value="1"/>
</dbReference>
<keyword evidence="7" id="KW-1185">Reference proteome</keyword>
<evidence type="ECO:0000313" key="6">
    <source>
        <dbReference type="EMBL" id="NDL66349.1"/>
    </source>
</evidence>
<dbReference type="InterPro" id="IPR048574">
    <property type="entry name" value="RUBY_RBDX"/>
</dbReference>